<name>A0A542SLC5_9MICO</name>
<organism evidence="3 4">
    <name type="scientific">Rarobacter incanus</name>
    <dbReference type="NCBI Taxonomy" id="153494"/>
    <lineage>
        <taxon>Bacteria</taxon>
        <taxon>Bacillati</taxon>
        <taxon>Actinomycetota</taxon>
        <taxon>Actinomycetes</taxon>
        <taxon>Micrococcales</taxon>
        <taxon>Rarobacteraceae</taxon>
        <taxon>Rarobacter</taxon>
    </lineage>
</organism>
<evidence type="ECO:0000256" key="1">
    <source>
        <dbReference type="ARBA" id="ARBA00006738"/>
    </source>
</evidence>
<keyword evidence="3" id="KW-0540">Nuclease</keyword>
<keyword evidence="3" id="KW-0255">Endonuclease</keyword>
<dbReference type="InterPro" id="IPR011335">
    <property type="entry name" value="Restrct_endonuc-II-like"/>
</dbReference>
<dbReference type="CDD" id="cd20736">
    <property type="entry name" value="PoNe_Nuclease"/>
    <property type="match status" value="1"/>
</dbReference>
<dbReference type="GO" id="GO:0004519">
    <property type="term" value="F:endonuclease activity"/>
    <property type="evidence" value="ECO:0007669"/>
    <property type="project" value="UniProtKB-KW"/>
</dbReference>
<dbReference type="InterPro" id="IPR003509">
    <property type="entry name" value="UPF0102_YraN-like"/>
</dbReference>
<dbReference type="Pfam" id="PF02021">
    <property type="entry name" value="UPF0102"/>
    <property type="match status" value="1"/>
</dbReference>
<proteinExistence type="inferred from homology"/>
<gene>
    <name evidence="3" type="ORF">FB389_0048</name>
</gene>
<dbReference type="HAMAP" id="MF_00048">
    <property type="entry name" value="UPF0102"/>
    <property type="match status" value="1"/>
</dbReference>
<sequence>MPPRSRRNLGRGGEDHVAMYLAERGWVIVERNWRCRYGELDIIALDGATLVVVEVKTRSSLTFGHPAEAVDGRKLARIRRLTGLWLAQAEHPAYDAVRIDVAAVIASSDGLAVSMVTVGHR</sequence>
<dbReference type="GO" id="GO:0003676">
    <property type="term" value="F:nucleic acid binding"/>
    <property type="evidence" value="ECO:0007669"/>
    <property type="project" value="InterPro"/>
</dbReference>
<dbReference type="SUPFAM" id="SSF52980">
    <property type="entry name" value="Restriction endonuclease-like"/>
    <property type="match status" value="1"/>
</dbReference>
<comment type="caution">
    <text evidence="3">The sequence shown here is derived from an EMBL/GenBank/DDBJ whole genome shotgun (WGS) entry which is preliminary data.</text>
</comment>
<evidence type="ECO:0000313" key="4">
    <source>
        <dbReference type="Proteomes" id="UP000316181"/>
    </source>
</evidence>
<keyword evidence="4" id="KW-1185">Reference proteome</keyword>
<dbReference type="Gene3D" id="3.40.1350.10">
    <property type="match status" value="1"/>
</dbReference>
<dbReference type="NCBIfam" id="NF009154">
    <property type="entry name" value="PRK12497.3-3"/>
    <property type="match status" value="1"/>
</dbReference>
<accession>A0A542SLC5</accession>
<reference evidence="3 4" key="1">
    <citation type="submission" date="2019-06" db="EMBL/GenBank/DDBJ databases">
        <title>Sequencing the genomes of 1000 actinobacteria strains.</title>
        <authorList>
            <person name="Klenk H.-P."/>
        </authorList>
    </citation>
    <scope>NUCLEOTIDE SEQUENCE [LARGE SCALE GENOMIC DNA]</scope>
    <source>
        <strain evidence="3 4">DSM 10596</strain>
    </source>
</reference>
<evidence type="ECO:0000256" key="2">
    <source>
        <dbReference type="HAMAP-Rule" id="MF_00048"/>
    </source>
</evidence>
<dbReference type="PANTHER" id="PTHR34039">
    <property type="entry name" value="UPF0102 PROTEIN YRAN"/>
    <property type="match status" value="1"/>
</dbReference>
<dbReference type="InterPro" id="IPR011856">
    <property type="entry name" value="tRNA_endonuc-like_dom_sf"/>
</dbReference>
<dbReference type="Proteomes" id="UP000316181">
    <property type="component" value="Unassembled WGS sequence"/>
</dbReference>
<protein>
    <recommendedName>
        <fullName evidence="2">UPF0102 protein FB389_0048</fullName>
    </recommendedName>
</protein>
<keyword evidence="3" id="KW-0378">Hydrolase</keyword>
<evidence type="ECO:0000313" key="3">
    <source>
        <dbReference type="EMBL" id="TQK75422.1"/>
    </source>
</evidence>
<comment type="similarity">
    <text evidence="1 2">Belongs to the UPF0102 family.</text>
</comment>
<dbReference type="EMBL" id="VFNV01000001">
    <property type="protein sequence ID" value="TQK75422.1"/>
    <property type="molecule type" value="Genomic_DNA"/>
</dbReference>
<dbReference type="OrthoDB" id="9794876at2"/>
<dbReference type="NCBIfam" id="NF009150">
    <property type="entry name" value="PRK12497.1-3"/>
    <property type="match status" value="1"/>
</dbReference>
<dbReference type="PANTHER" id="PTHR34039:SF1">
    <property type="entry name" value="UPF0102 PROTEIN YRAN"/>
    <property type="match status" value="1"/>
</dbReference>
<dbReference type="AlphaFoldDB" id="A0A542SLC5"/>